<feature type="compositionally biased region" description="Pro residues" evidence="1">
    <location>
        <begin position="66"/>
        <end position="97"/>
    </location>
</feature>
<evidence type="ECO:0000313" key="3">
    <source>
        <dbReference type="Proteomes" id="UP000823388"/>
    </source>
</evidence>
<accession>A0A8T0VQ72</accession>
<sequence>MSPHDGSRSTCMAWQCWELEQHSQVLDRIWWEARLFFPPPLLVPARCTRLILGTPLPRVKDAASPSRPPVAPPPPPTRPCVATPPPPPAAVTTPPPLHDVATSPPSRLVAPRRRLTRAVVRRTLPAAAPDHAAWSHRRTRRVACYELDGRAVTGSTIYACSNWTRASRRRSRSPPTLKWGERIHCTRRRLYTAQAEPRTAYVWSRYKSILGIVVKFSLALICLGCRSAILHQCPSYDPPPSPSRPPPSPWPPDAPIHRHHLSCVLLRGDDSPKKWLHPLRYPIDLRDPNGTNTERPGRLLTHLPLPLHAVHRNHGNGYCR</sequence>
<organism evidence="2 3">
    <name type="scientific">Panicum virgatum</name>
    <name type="common">Blackwell switchgrass</name>
    <dbReference type="NCBI Taxonomy" id="38727"/>
    <lineage>
        <taxon>Eukaryota</taxon>
        <taxon>Viridiplantae</taxon>
        <taxon>Streptophyta</taxon>
        <taxon>Embryophyta</taxon>
        <taxon>Tracheophyta</taxon>
        <taxon>Spermatophyta</taxon>
        <taxon>Magnoliopsida</taxon>
        <taxon>Liliopsida</taxon>
        <taxon>Poales</taxon>
        <taxon>Poaceae</taxon>
        <taxon>PACMAD clade</taxon>
        <taxon>Panicoideae</taxon>
        <taxon>Panicodae</taxon>
        <taxon>Paniceae</taxon>
        <taxon>Panicinae</taxon>
        <taxon>Panicum</taxon>
        <taxon>Panicum sect. Hiantes</taxon>
    </lineage>
</organism>
<feature type="region of interest" description="Disordered" evidence="1">
    <location>
        <begin position="58"/>
        <end position="108"/>
    </location>
</feature>
<reference evidence="2" key="1">
    <citation type="submission" date="2020-05" db="EMBL/GenBank/DDBJ databases">
        <title>WGS assembly of Panicum virgatum.</title>
        <authorList>
            <person name="Lovell J.T."/>
            <person name="Jenkins J."/>
            <person name="Shu S."/>
            <person name="Juenger T.E."/>
            <person name="Schmutz J."/>
        </authorList>
    </citation>
    <scope>NUCLEOTIDE SEQUENCE</scope>
    <source>
        <strain evidence="2">AP13</strain>
    </source>
</reference>
<dbReference type="AlphaFoldDB" id="A0A8T0VQ72"/>
<protein>
    <submittedName>
        <fullName evidence="2">Uncharacterized protein</fullName>
    </submittedName>
</protein>
<keyword evidence="3" id="KW-1185">Reference proteome</keyword>
<name>A0A8T0VQ72_PANVG</name>
<gene>
    <name evidence="2" type="ORF">PVAP13_2NG305703</name>
</gene>
<dbReference type="Proteomes" id="UP000823388">
    <property type="component" value="Chromosome 2N"/>
</dbReference>
<evidence type="ECO:0000313" key="2">
    <source>
        <dbReference type="EMBL" id="KAG2634673.1"/>
    </source>
</evidence>
<dbReference type="EMBL" id="CM029040">
    <property type="protein sequence ID" value="KAG2634673.1"/>
    <property type="molecule type" value="Genomic_DNA"/>
</dbReference>
<comment type="caution">
    <text evidence="2">The sequence shown here is derived from an EMBL/GenBank/DDBJ whole genome shotgun (WGS) entry which is preliminary data.</text>
</comment>
<evidence type="ECO:0000256" key="1">
    <source>
        <dbReference type="SAM" id="MobiDB-lite"/>
    </source>
</evidence>
<proteinExistence type="predicted"/>